<proteinExistence type="predicted"/>
<organism evidence="1 2">
    <name type="scientific">Arthrobotrys musiformis</name>
    <dbReference type="NCBI Taxonomy" id="47236"/>
    <lineage>
        <taxon>Eukaryota</taxon>
        <taxon>Fungi</taxon>
        <taxon>Dikarya</taxon>
        <taxon>Ascomycota</taxon>
        <taxon>Pezizomycotina</taxon>
        <taxon>Orbiliomycetes</taxon>
        <taxon>Orbiliales</taxon>
        <taxon>Orbiliaceae</taxon>
        <taxon>Arthrobotrys</taxon>
    </lineage>
</organism>
<dbReference type="AlphaFoldDB" id="A0AAV9WG79"/>
<keyword evidence="2" id="KW-1185">Reference proteome</keyword>
<evidence type="ECO:0000313" key="2">
    <source>
        <dbReference type="Proteomes" id="UP001370758"/>
    </source>
</evidence>
<dbReference type="Proteomes" id="UP001370758">
    <property type="component" value="Unassembled WGS sequence"/>
</dbReference>
<name>A0AAV9WG79_9PEZI</name>
<gene>
    <name evidence="1" type="ORF">TWF481_006075</name>
</gene>
<protein>
    <recommendedName>
        <fullName evidence="3">Fucose-specific lectin</fullName>
    </recommendedName>
</protein>
<evidence type="ECO:0000313" key="1">
    <source>
        <dbReference type="EMBL" id="KAK6507650.1"/>
    </source>
</evidence>
<accession>A0AAV9WG79</accession>
<reference evidence="1 2" key="1">
    <citation type="submission" date="2023-08" db="EMBL/GenBank/DDBJ databases">
        <authorList>
            <person name="Palmer J.M."/>
        </authorList>
    </citation>
    <scope>NUCLEOTIDE SEQUENCE [LARGE SCALE GENOMIC DNA]</scope>
    <source>
        <strain evidence="1 2">TWF481</strain>
    </source>
</reference>
<sequence>MSCESNTNCRCHTPKQARVAISGILNNQDNEGLEILQFYTSKHQNLKLVVRKNGGNESSPAAAERISAPKEGPIALDSPLVTLQFNHQTRVYAVSTIPGPEGNLICSVSPSFEVVGNDDRHASTKYRVLAGTGNGVDKGWLYELEDSEDGKLIREHDVGSGENQEFRSIDIGKDSQLAAFYDNYQDNNSRYVVFSEQKGKICYKDVGIEAGEDYTLSAVTALGRKPAPGTSLAACALGEKFFIFYLSTSGVAGDNNYYLFHATGNVKSASASCSKVENAKALPGGHLSVVPVNASSSARKGRFWDIIIFYLKQGEPGRANVIAKAKLETNIPYEPKA</sequence>
<comment type="caution">
    <text evidence="1">The sequence shown here is derived from an EMBL/GenBank/DDBJ whole genome shotgun (WGS) entry which is preliminary data.</text>
</comment>
<evidence type="ECO:0008006" key="3">
    <source>
        <dbReference type="Google" id="ProtNLM"/>
    </source>
</evidence>
<dbReference type="EMBL" id="JAVHJL010000003">
    <property type="protein sequence ID" value="KAK6507650.1"/>
    <property type="molecule type" value="Genomic_DNA"/>
</dbReference>